<dbReference type="EMBL" id="CP063361">
    <property type="protein sequence ID" value="UOD27944.1"/>
    <property type="molecule type" value="Genomic_DNA"/>
</dbReference>
<keyword evidence="3" id="KW-1185">Reference proteome</keyword>
<dbReference type="RefSeq" id="WP_243489144.1">
    <property type="nucleotide sequence ID" value="NZ_CP063361.1"/>
</dbReference>
<organism evidence="2 3">
    <name type="scientific">Massilia violaceinigra</name>
    <dbReference type="NCBI Taxonomy" id="2045208"/>
    <lineage>
        <taxon>Bacteria</taxon>
        <taxon>Pseudomonadati</taxon>
        <taxon>Pseudomonadota</taxon>
        <taxon>Betaproteobacteria</taxon>
        <taxon>Burkholderiales</taxon>
        <taxon>Oxalobacteraceae</taxon>
        <taxon>Telluria group</taxon>
        <taxon>Massilia</taxon>
    </lineage>
</organism>
<evidence type="ECO:0008006" key="4">
    <source>
        <dbReference type="Google" id="ProtNLM"/>
    </source>
</evidence>
<protein>
    <recommendedName>
        <fullName evidence="4">Secreted protein</fullName>
    </recommendedName>
</protein>
<proteinExistence type="predicted"/>
<sequence>MKNLTLSLVLASVFAIPVAGSAATVSASFQASLTIIESCAIDSGASGPAPSIVCSHASAWRIDAAPASAPMQQNSNGNIVTVTF</sequence>
<gene>
    <name evidence="2" type="ORF">INH39_20975</name>
</gene>
<feature type="signal peptide" evidence="1">
    <location>
        <begin position="1"/>
        <end position="22"/>
    </location>
</feature>
<evidence type="ECO:0000256" key="1">
    <source>
        <dbReference type="SAM" id="SignalP"/>
    </source>
</evidence>
<dbReference type="Proteomes" id="UP000831532">
    <property type="component" value="Chromosome"/>
</dbReference>
<feature type="chain" id="PRO_5045700120" description="Secreted protein" evidence="1">
    <location>
        <begin position="23"/>
        <end position="84"/>
    </location>
</feature>
<evidence type="ECO:0000313" key="3">
    <source>
        <dbReference type="Proteomes" id="UP000831532"/>
    </source>
</evidence>
<evidence type="ECO:0000313" key="2">
    <source>
        <dbReference type="EMBL" id="UOD27944.1"/>
    </source>
</evidence>
<name>A0ABY4A2N5_9BURK</name>
<reference evidence="2 3" key="1">
    <citation type="submission" date="2020-10" db="EMBL/GenBank/DDBJ databases">
        <title>Genome analysis of Massilia species.</title>
        <authorList>
            <person name="Jung D.-H."/>
        </authorList>
    </citation>
    <scope>NUCLEOTIDE SEQUENCE [LARGE SCALE GENOMIC DNA]</scope>
    <source>
        <strain evidence="3">sipir</strain>
    </source>
</reference>
<keyword evidence="1" id="KW-0732">Signal</keyword>
<accession>A0ABY4A2N5</accession>